<evidence type="ECO:0000259" key="10">
    <source>
        <dbReference type="PROSITE" id="PS51384"/>
    </source>
</evidence>
<dbReference type="InterPro" id="IPR001041">
    <property type="entry name" value="2Fe-2S_ferredoxin-type"/>
</dbReference>
<dbReference type="AlphaFoldDB" id="A0A848DHM8"/>
<dbReference type="Gene3D" id="3.40.50.80">
    <property type="entry name" value="Nucleotide-binding domain of ferredoxin-NADP reductase (FNR) module"/>
    <property type="match status" value="1"/>
</dbReference>
<dbReference type="InterPro" id="IPR017938">
    <property type="entry name" value="Riboflavin_synthase-like_b-brl"/>
</dbReference>
<dbReference type="PANTHER" id="PTHR47354">
    <property type="entry name" value="NADH OXIDOREDUCTASE HCR"/>
    <property type="match status" value="1"/>
</dbReference>
<gene>
    <name evidence="11" type="ORF">HF519_10595</name>
</gene>
<evidence type="ECO:0000259" key="9">
    <source>
        <dbReference type="PROSITE" id="PS51085"/>
    </source>
</evidence>
<comment type="caution">
    <text evidence="11">The sequence shown here is derived from an EMBL/GenBank/DDBJ whole genome shotgun (WGS) entry which is preliminary data.</text>
</comment>
<feature type="domain" description="2Fe-2S ferredoxin-type" evidence="9">
    <location>
        <begin position="325"/>
        <end position="414"/>
    </location>
</feature>
<evidence type="ECO:0000256" key="2">
    <source>
        <dbReference type="ARBA" id="ARBA00022630"/>
    </source>
</evidence>
<dbReference type="PROSITE" id="PS00197">
    <property type="entry name" value="2FE2S_FER_1"/>
    <property type="match status" value="1"/>
</dbReference>
<dbReference type="InterPro" id="IPR039261">
    <property type="entry name" value="FNR_nucleotide-bd"/>
</dbReference>
<dbReference type="InterPro" id="IPR050415">
    <property type="entry name" value="MRET"/>
</dbReference>
<dbReference type="GO" id="GO:0016491">
    <property type="term" value="F:oxidoreductase activity"/>
    <property type="evidence" value="ECO:0007669"/>
    <property type="project" value="UniProtKB-KW"/>
</dbReference>
<keyword evidence="2" id="KW-0285">Flavoprotein</keyword>
<evidence type="ECO:0000256" key="8">
    <source>
        <dbReference type="SAM" id="MobiDB-lite"/>
    </source>
</evidence>
<keyword evidence="5" id="KW-0560">Oxidoreductase</keyword>
<evidence type="ECO:0000313" key="12">
    <source>
        <dbReference type="Proteomes" id="UP000586918"/>
    </source>
</evidence>
<proteinExistence type="predicted"/>
<keyword evidence="4" id="KW-0479">Metal-binding</keyword>
<accession>A0A848DHM8</accession>
<dbReference type="PROSITE" id="PS51085">
    <property type="entry name" value="2FE2S_FER_2"/>
    <property type="match status" value="1"/>
</dbReference>
<evidence type="ECO:0000256" key="5">
    <source>
        <dbReference type="ARBA" id="ARBA00023002"/>
    </source>
</evidence>
<dbReference type="GO" id="GO:0046872">
    <property type="term" value="F:metal ion binding"/>
    <property type="evidence" value="ECO:0007669"/>
    <property type="project" value="UniProtKB-KW"/>
</dbReference>
<name>A0A848DHM8_9PSEU</name>
<dbReference type="Pfam" id="PF00111">
    <property type="entry name" value="Fer2"/>
    <property type="match status" value="1"/>
</dbReference>
<evidence type="ECO:0000256" key="3">
    <source>
        <dbReference type="ARBA" id="ARBA00022714"/>
    </source>
</evidence>
<dbReference type="CDD" id="cd06185">
    <property type="entry name" value="PDR_like"/>
    <property type="match status" value="1"/>
</dbReference>
<keyword evidence="6" id="KW-0408">Iron</keyword>
<evidence type="ECO:0000256" key="7">
    <source>
        <dbReference type="ARBA" id="ARBA00023014"/>
    </source>
</evidence>
<dbReference type="SUPFAM" id="SSF54292">
    <property type="entry name" value="2Fe-2S ferredoxin-like"/>
    <property type="match status" value="1"/>
</dbReference>
<evidence type="ECO:0000256" key="1">
    <source>
        <dbReference type="ARBA" id="ARBA00001974"/>
    </source>
</evidence>
<comment type="cofactor">
    <cofactor evidence="1">
        <name>FAD</name>
        <dbReference type="ChEBI" id="CHEBI:57692"/>
    </cofactor>
</comment>
<keyword evidence="7" id="KW-0411">Iron-sulfur</keyword>
<dbReference type="Gene3D" id="3.10.20.30">
    <property type="match status" value="1"/>
</dbReference>
<dbReference type="Proteomes" id="UP000586918">
    <property type="component" value="Unassembled WGS sequence"/>
</dbReference>
<feature type="compositionally biased region" description="Polar residues" evidence="8">
    <location>
        <begin position="47"/>
        <end position="61"/>
    </location>
</feature>
<protein>
    <submittedName>
        <fullName evidence="11">Oxidoreductase</fullName>
    </submittedName>
</protein>
<keyword evidence="3" id="KW-0001">2Fe-2S</keyword>
<keyword evidence="12" id="KW-1185">Reference proteome</keyword>
<dbReference type="InterPro" id="IPR012675">
    <property type="entry name" value="Beta-grasp_dom_sf"/>
</dbReference>
<organism evidence="11 12">
    <name type="scientific">Pseudonocardia bannensis</name>
    <dbReference type="NCBI Taxonomy" id="630973"/>
    <lineage>
        <taxon>Bacteria</taxon>
        <taxon>Bacillati</taxon>
        <taxon>Actinomycetota</taxon>
        <taxon>Actinomycetes</taxon>
        <taxon>Pseudonocardiales</taxon>
        <taxon>Pseudonocardiaceae</taxon>
        <taxon>Pseudonocardia</taxon>
    </lineage>
</organism>
<dbReference type="PROSITE" id="PS51384">
    <property type="entry name" value="FAD_FR"/>
    <property type="match status" value="1"/>
</dbReference>
<dbReference type="SUPFAM" id="SSF63380">
    <property type="entry name" value="Riboflavin synthase domain-like"/>
    <property type="match status" value="1"/>
</dbReference>
<sequence length="414" mass="44794">MYTRSRSWVLTCPGPRIQSVCRAGRRPHGRRGQGSGTVRDAFRDGSRPNQLPTQSPPSNSLDGLIYLRPNPPRRASGPSSPSIEESEVQSEVQVEAGHTAPADSEALRLVVRLRSREADGVVALVLADAEGAELPEWEPGAHVDVCLSGFTRQYSLCGDPSDRHHYRLGVLLEPAGRGGSQLIHEILYPGSAVTVRPPRNHFPFAVADDYLFIAGGIGLTPLLPMIARAEAEGRRWRLVYGGRTRASMAFLGELAAYGDKVQVVPQDEHGLLELTDLLAVPGERHVYCCGPEPLIEAVERLCAGWPPGRLHVERFTARAADGEDEQTAFEVECAESGVTVTVPPGQSMLDALLAAGVDLNYDCREGTCGTCELDLLEGLADHRDAVLSSEERNAGELIFPCVSRARSDRLVVDA</sequence>
<evidence type="ECO:0000313" key="11">
    <source>
        <dbReference type="EMBL" id="NMH92011.1"/>
    </source>
</evidence>
<dbReference type="InterPro" id="IPR036010">
    <property type="entry name" value="2Fe-2S_ferredoxin-like_sf"/>
</dbReference>
<dbReference type="Gene3D" id="2.40.30.10">
    <property type="entry name" value="Translation factors"/>
    <property type="match status" value="1"/>
</dbReference>
<dbReference type="InterPro" id="IPR017927">
    <property type="entry name" value="FAD-bd_FR_type"/>
</dbReference>
<dbReference type="CDD" id="cd00207">
    <property type="entry name" value="fer2"/>
    <property type="match status" value="1"/>
</dbReference>
<reference evidence="11 12" key="1">
    <citation type="submission" date="2020-04" db="EMBL/GenBank/DDBJ databases">
        <authorList>
            <person name="Klaysubun C."/>
            <person name="Duangmal K."/>
            <person name="Lipun K."/>
        </authorList>
    </citation>
    <scope>NUCLEOTIDE SEQUENCE [LARGE SCALE GENOMIC DNA]</scope>
    <source>
        <strain evidence="11 12">DSM 45300</strain>
    </source>
</reference>
<dbReference type="GO" id="GO:0051537">
    <property type="term" value="F:2 iron, 2 sulfur cluster binding"/>
    <property type="evidence" value="ECO:0007669"/>
    <property type="project" value="UniProtKB-KW"/>
</dbReference>
<evidence type="ECO:0000256" key="6">
    <source>
        <dbReference type="ARBA" id="ARBA00023004"/>
    </source>
</evidence>
<dbReference type="InterPro" id="IPR006058">
    <property type="entry name" value="2Fe2S_fd_BS"/>
</dbReference>
<feature type="region of interest" description="Disordered" evidence="8">
    <location>
        <begin position="20"/>
        <end position="100"/>
    </location>
</feature>
<dbReference type="PANTHER" id="PTHR47354:SF1">
    <property type="entry name" value="CARNITINE MONOOXYGENASE REDUCTASE SUBUNIT"/>
    <property type="match status" value="1"/>
</dbReference>
<dbReference type="PRINTS" id="PR00409">
    <property type="entry name" value="PHDIOXRDTASE"/>
</dbReference>
<dbReference type="EMBL" id="JAAXKZ010000029">
    <property type="protein sequence ID" value="NMH92011.1"/>
    <property type="molecule type" value="Genomic_DNA"/>
</dbReference>
<evidence type="ECO:0000256" key="4">
    <source>
        <dbReference type="ARBA" id="ARBA00022723"/>
    </source>
</evidence>
<feature type="compositionally biased region" description="Low complexity" evidence="8">
    <location>
        <begin position="73"/>
        <end position="95"/>
    </location>
</feature>
<feature type="domain" description="FAD-binding FR-type" evidence="10">
    <location>
        <begin position="104"/>
        <end position="205"/>
    </location>
</feature>
<dbReference type="SUPFAM" id="SSF52343">
    <property type="entry name" value="Ferredoxin reductase-like, C-terminal NADP-linked domain"/>
    <property type="match status" value="1"/>
</dbReference>